<gene>
    <name evidence="1" type="ORF">B9Z19DRAFT_1137298</name>
</gene>
<accession>A0A2T6ZAM2</accession>
<sequence length="184" mass="20322">MPNNYKDPMPGHYALAYTLSNTTEVSNNDNRDRAIPQNPAPFSSLLQVLFNPATVDPLPPPLTCPVSNCSLVFTGRTPQRYLSRHLKHPGMHGRTGGEKAVWLNLHKIEHERFIAAHVKPRKPKLGAKKLAKRTISRAAAFRLRADKMGITDPALIAEKLAIWEGILGDNEKDDSIGKGKSTEA</sequence>
<comment type="caution">
    <text evidence="1">The sequence shown here is derived from an EMBL/GenBank/DDBJ whole genome shotgun (WGS) entry which is preliminary data.</text>
</comment>
<name>A0A2T6ZAM2_TUBBO</name>
<organism evidence="1 2">
    <name type="scientific">Tuber borchii</name>
    <name type="common">White truffle</name>
    <dbReference type="NCBI Taxonomy" id="42251"/>
    <lineage>
        <taxon>Eukaryota</taxon>
        <taxon>Fungi</taxon>
        <taxon>Dikarya</taxon>
        <taxon>Ascomycota</taxon>
        <taxon>Pezizomycotina</taxon>
        <taxon>Pezizomycetes</taxon>
        <taxon>Pezizales</taxon>
        <taxon>Tuberaceae</taxon>
        <taxon>Tuber</taxon>
    </lineage>
</organism>
<dbReference type="OrthoDB" id="5475159at2759"/>
<evidence type="ECO:0000313" key="1">
    <source>
        <dbReference type="EMBL" id="PUU72547.1"/>
    </source>
</evidence>
<reference evidence="1 2" key="1">
    <citation type="submission" date="2017-04" db="EMBL/GenBank/DDBJ databases">
        <title>Draft genome sequence of Tuber borchii Vittad., a whitish edible truffle.</title>
        <authorList>
            <consortium name="DOE Joint Genome Institute"/>
            <person name="Murat C."/>
            <person name="Kuo A."/>
            <person name="Barry K.W."/>
            <person name="Clum A."/>
            <person name="Dockter R.B."/>
            <person name="Fauchery L."/>
            <person name="Iotti M."/>
            <person name="Kohler A."/>
            <person name="Labutti K."/>
            <person name="Lindquist E.A."/>
            <person name="Lipzen A."/>
            <person name="Ohm R.A."/>
            <person name="Wang M."/>
            <person name="Grigoriev I.V."/>
            <person name="Zambonelli A."/>
            <person name="Martin F.M."/>
        </authorList>
    </citation>
    <scope>NUCLEOTIDE SEQUENCE [LARGE SCALE GENOMIC DNA]</scope>
    <source>
        <strain evidence="1 2">Tbo3840</strain>
    </source>
</reference>
<protein>
    <submittedName>
        <fullName evidence="1">Uncharacterized protein</fullName>
    </submittedName>
</protein>
<dbReference type="EMBL" id="NESQ01000509">
    <property type="protein sequence ID" value="PUU72547.1"/>
    <property type="molecule type" value="Genomic_DNA"/>
</dbReference>
<proteinExistence type="predicted"/>
<evidence type="ECO:0000313" key="2">
    <source>
        <dbReference type="Proteomes" id="UP000244722"/>
    </source>
</evidence>
<dbReference type="Proteomes" id="UP000244722">
    <property type="component" value="Unassembled WGS sequence"/>
</dbReference>
<dbReference type="AlphaFoldDB" id="A0A2T6ZAM2"/>
<keyword evidence="2" id="KW-1185">Reference proteome</keyword>